<accession>A0A9D1UKS9</accession>
<dbReference type="SUPFAM" id="SSF56752">
    <property type="entry name" value="D-aminoacid aminotransferase-like PLP-dependent enzymes"/>
    <property type="match status" value="1"/>
</dbReference>
<evidence type="ECO:0000256" key="1">
    <source>
        <dbReference type="ARBA" id="ARBA00001933"/>
    </source>
</evidence>
<proteinExistence type="inferred from homology"/>
<dbReference type="CDD" id="cd01557">
    <property type="entry name" value="BCAT_beta_family"/>
    <property type="match status" value="1"/>
</dbReference>
<sequence>MESQLLPLPRFTLSPEKPPTTTTPTEREAILRDPGFGNHFTDHMVSVSWDVDRGWYDAQVLPFGPLSLHPAASVLHYGQEIFEGLKAYRHPDNSVVTFRPDRNAERFAASARRLAMPEVPTELFITAVDELVRADADWVPTGTDHSLYLRPYLIADEGYLGVRASNHARFLVIASPAGPYFPGGVAPVSIWLSRDLSRAGRGGTGAAKCGGNYASSLQPQQIAQDHGCDQVLFTDATSDDVIDEAGSMNLFLVTADGSLITPRLSGTILDGVTRRSIIALAEDRGMSVEEREVTVDEWRRGAADGHIVEAFATGTAAVVTPVGKLMSEDFTIDMGTEPGPVTMALREELTGIQTGSVADRHQWLHTIAT</sequence>
<evidence type="ECO:0000256" key="6">
    <source>
        <dbReference type="ARBA" id="ARBA00022576"/>
    </source>
</evidence>
<evidence type="ECO:0000256" key="3">
    <source>
        <dbReference type="ARBA" id="ARBA00004931"/>
    </source>
</evidence>
<keyword evidence="9 16" id="KW-0663">Pyridoxal phosphate</keyword>
<organism evidence="19 20">
    <name type="scientific">Candidatus Corynebacterium avicola</name>
    <dbReference type="NCBI Taxonomy" id="2838527"/>
    <lineage>
        <taxon>Bacteria</taxon>
        <taxon>Bacillati</taxon>
        <taxon>Actinomycetota</taxon>
        <taxon>Actinomycetes</taxon>
        <taxon>Mycobacteriales</taxon>
        <taxon>Corynebacteriaceae</taxon>
        <taxon>Corynebacterium</taxon>
    </lineage>
</organism>
<feature type="modified residue" description="N6-(pyridoxal phosphate)lysine" evidence="14">
    <location>
        <position position="208"/>
    </location>
</feature>
<evidence type="ECO:0000313" key="19">
    <source>
        <dbReference type="EMBL" id="HIW91392.1"/>
    </source>
</evidence>
<dbReference type="Proteomes" id="UP000824190">
    <property type="component" value="Unassembled WGS sequence"/>
</dbReference>
<name>A0A9D1UKS9_9CORY</name>
<dbReference type="InterPro" id="IPR005786">
    <property type="entry name" value="B_amino_transII"/>
</dbReference>
<evidence type="ECO:0000256" key="5">
    <source>
        <dbReference type="ARBA" id="ARBA00009320"/>
    </source>
</evidence>
<comment type="cofactor">
    <cofactor evidence="1 16">
        <name>pyridoxal 5'-phosphate</name>
        <dbReference type="ChEBI" id="CHEBI:597326"/>
    </cofactor>
</comment>
<dbReference type="InterPro" id="IPR043131">
    <property type="entry name" value="BCAT-like_N"/>
</dbReference>
<dbReference type="PIRSF" id="PIRSF006468">
    <property type="entry name" value="BCAT1"/>
    <property type="match status" value="1"/>
</dbReference>
<dbReference type="NCBIfam" id="NF009897">
    <property type="entry name" value="PRK13357.1"/>
    <property type="match status" value="1"/>
</dbReference>
<evidence type="ECO:0000256" key="14">
    <source>
        <dbReference type="PIRSR" id="PIRSR006468-1"/>
    </source>
</evidence>
<evidence type="ECO:0000256" key="18">
    <source>
        <dbReference type="SAM" id="MobiDB-lite"/>
    </source>
</evidence>
<comment type="catalytic activity">
    <reaction evidence="12 17">
        <text>L-isoleucine + 2-oxoglutarate = (S)-3-methyl-2-oxopentanoate + L-glutamate</text>
        <dbReference type="Rhea" id="RHEA:24801"/>
        <dbReference type="ChEBI" id="CHEBI:16810"/>
        <dbReference type="ChEBI" id="CHEBI:29985"/>
        <dbReference type="ChEBI" id="CHEBI:35146"/>
        <dbReference type="ChEBI" id="CHEBI:58045"/>
        <dbReference type="EC" id="2.6.1.42"/>
    </reaction>
</comment>
<comment type="similarity">
    <text evidence="5 15">Belongs to the class-IV pyridoxal-phosphate-dependent aminotransferase family.</text>
</comment>
<evidence type="ECO:0000256" key="10">
    <source>
        <dbReference type="ARBA" id="ARBA00023304"/>
    </source>
</evidence>
<comment type="catalytic activity">
    <reaction evidence="11 17">
        <text>L-valine + 2-oxoglutarate = 3-methyl-2-oxobutanoate + L-glutamate</text>
        <dbReference type="Rhea" id="RHEA:24813"/>
        <dbReference type="ChEBI" id="CHEBI:11851"/>
        <dbReference type="ChEBI" id="CHEBI:16810"/>
        <dbReference type="ChEBI" id="CHEBI:29985"/>
        <dbReference type="ChEBI" id="CHEBI:57762"/>
        <dbReference type="EC" id="2.6.1.42"/>
    </reaction>
</comment>
<keyword evidence="10 17" id="KW-0100">Branched-chain amino acid biosynthesis</keyword>
<dbReference type="PANTHER" id="PTHR11825">
    <property type="entry name" value="SUBGROUP IIII AMINOTRANSFERASE"/>
    <property type="match status" value="1"/>
</dbReference>
<reference evidence="19" key="2">
    <citation type="submission" date="2021-04" db="EMBL/GenBank/DDBJ databases">
        <authorList>
            <person name="Gilroy R."/>
        </authorList>
    </citation>
    <scope>NUCLEOTIDE SEQUENCE</scope>
    <source>
        <strain evidence="19">CHK32-1732</strain>
    </source>
</reference>
<dbReference type="Pfam" id="PF01063">
    <property type="entry name" value="Aminotran_4"/>
    <property type="match status" value="1"/>
</dbReference>
<dbReference type="Gene3D" id="3.20.10.10">
    <property type="entry name" value="D-amino Acid Aminotransferase, subunit A, domain 2"/>
    <property type="match status" value="1"/>
</dbReference>
<reference evidence="19" key="1">
    <citation type="journal article" date="2021" name="PeerJ">
        <title>Extensive microbial diversity within the chicken gut microbiome revealed by metagenomics and culture.</title>
        <authorList>
            <person name="Gilroy R."/>
            <person name="Ravi A."/>
            <person name="Getino M."/>
            <person name="Pursley I."/>
            <person name="Horton D.L."/>
            <person name="Alikhan N.F."/>
            <person name="Baker D."/>
            <person name="Gharbi K."/>
            <person name="Hall N."/>
            <person name="Watson M."/>
            <person name="Adriaenssens E.M."/>
            <person name="Foster-Nyarko E."/>
            <person name="Jarju S."/>
            <person name="Secka A."/>
            <person name="Antonio M."/>
            <person name="Oren A."/>
            <person name="Chaudhuri R.R."/>
            <person name="La Ragione R."/>
            <person name="Hildebrand F."/>
            <person name="Pallen M.J."/>
        </authorList>
    </citation>
    <scope>NUCLEOTIDE SEQUENCE</scope>
    <source>
        <strain evidence="19">CHK32-1732</strain>
    </source>
</reference>
<comment type="catalytic activity">
    <reaction evidence="13 17">
        <text>L-leucine + 2-oxoglutarate = 4-methyl-2-oxopentanoate + L-glutamate</text>
        <dbReference type="Rhea" id="RHEA:18321"/>
        <dbReference type="ChEBI" id="CHEBI:16810"/>
        <dbReference type="ChEBI" id="CHEBI:17865"/>
        <dbReference type="ChEBI" id="CHEBI:29985"/>
        <dbReference type="ChEBI" id="CHEBI:57427"/>
        <dbReference type="EC" id="2.6.1.42"/>
    </reaction>
</comment>
<protein>
    <recommendedName>
        <fullName evidence="17">Branched-chain-amino-acid aminotransferase</fullName>
        <ecNumber evidence="17">2.6.1.42</ecNumber>
    </recommendedName>
</protein>
<evidence type="ECO:0000256" key="11">
    <source>
        <dbReference type="ARBA" id="ARBA00048212"/>
    </source>
</evidence>
<dbReference type="GO" id="GO:0008652">
    <property type="term" value="P:amino acid biosynthetic process"/>
    <property type="evidence" value="ECO:0007669"/>
    <property type="project" value="UniProtKB-KW"/>
</dbReference>
<dbReference type="Gene3D" id="3.30.470.10">
    <property type="match status" value="1"/>
</dbReference>
<keyword evidence="6 17" id="KW-0032">Aminotransferase</keyword>
<evidence type="ECO:0000256" key="7">
    <source>
        <dbReference type="ARBA" id="ARBA00022605"/>
    </source>
</evidence>
<dbReference type="GO" id="GO:0004084">
    <property type="term" value="F:branched-chain-amino-acid transaminase activity"/>
    <property type="evidence" value="ECO:0007669"/>
    <property type="project" value="UniProtKB-EC"/>
</dbReference>
<gene>
    <name evidence="19" type="ORF">H9870_07010</name>
</gene>
<keyword evidence="8 17" id="KW-0808">Transferase</keyword>
<evidence type="ECO:0000256" key="4">
    <source>
        <dbReference type="ARBA" id="ARBA00005072"/>
    </source>
</evidence>
<evidence type="ECO:0000256" key="13">
    <source>
        <dbReference type="ARBA" id="ARBA00049229"/>
    </source>
</evidence>
<dbReference type="InterPro" id="IPR001544">
    <property type="entry name" value="Aminotrans_IV"/>
</dbReference>
<evidence type="ECO:0000256" key="9">
    <source>
        <dbReference type="ARBA" id="ARBA00022898"/>
    </source>
</evidence>
<evidence type="ECO:0000256" key="15">
    <source>
        <dbReference type="RuleBase" id="RU004106"/>
    </source>
</evidence>
<dbReference type="GO" id="GO:0009082">
    <property type="term" value="P:branched-chain amino acid biosynthetic process"/>
    <property type="evidence" value="ECO:0007669"/>
    <property type="project" value="UniProtKB-KW"/>
</dbReference>
<dbReference type="EMBL" id="DXGC01000066">
    <property type="protein sequence ID" value="HIW91392.1"/>
    <property type="molecule type" value="Genomic_DNA"/>
</dbReference>
<evidence type="ECO:0000256" key="16">
    <source>
        <dbReference type="RuleBase" id="RU004516"/>
    </source>
</evidence>
<comment type="pathway">
    <text evidence="2">Amino-acid biosynthesis; L-isoleucine biosynthesis; L-isoleucine from 2-oxobutanoate: step 4/4.</text>
</comment>
<dbReference type="EC" id="2.6.1.42" evidence="17"/>
<dbReference type="NCBIfam" id="TIGR01123">
    <property type="entry name" value="ilvE_II"/>
    <property type="match status" value="1"/>
</dbReference>
<dbReference type="PROSITE" id="PS00770">
    <property type="entry name" value="AA_TRANSFER_CLASS_4"/>
    <property type="match status" value="1"/>
</dbReference>
<evidence type="ECO:0000256" key="12">
    <source>
        <dbReference type="ARBA" id="ARBA00048798"/>
    </source>
</evidence>
<dbReference type="InterPro" id="IPR018300">
    <property type="entry name" value="Aminotrans_IV_CS"/>
</dbReference>
<dbReference type="InterPro" id="IPR033939">
    <property type="entry name" value="BCAT_family"/>
</dbReference>
<comment type="pathway">
    <text evidence="4">Amino-acid biosynthesis; L-leucine biosynthesis; L-leucine from 3-methyl-2-oxobutanoate: step 4/4.</text>
</comment>
<evidence type="ECO:0000256" key="8">
    <source>
        <dbReference type="ARBA" id="ARBA00022679"/>
    </source>
</evidence>
<feature type="region of interest" description="Disordered" evidence="18">
    <location>
        <begin position="1"/>
        <end position="25"/>
    </location>
</feature>
<evidence type="ECO:0000256" key="17">
    <source>
        <dbReference type="RuleBase" id="RU004517"/>
    </source>
</evidence>
<comment type="caution">
    <text evidence="19">The sequence shown here is derived from an EMBL/GenBank/DDBJ whole genome shotgun (WGS) entry which is preliminary data.</text>
</comment>
<evidence type="ECO:0000256" key="2">
    <source>
        <dbReference type="ARBA" id="ARBA00004824"/>
    </source>
</evidence>
<comment type="pathway">
    <text evidence="3">Amino-acid biosynthesis; L-valine biosynthesis; L-valine from pyruvate: step 4/4.</text>
</comment>
<dbReference type="PANTHER" id="PTHR11825:SF44">
    <property type="entry name" value="BRANCHED-CHAIN-AMINO-ACID AMINOTRANSFERASE"/>
    <property type="match status" value="1"/>
</dbReference>
<keyword evidence="7 17" id="KW-0028">Amino-acid biosynthesis</keyword>
<dbReference type="InterPro" id="IPR036038">
    <property type="entry name" value="Aminotransferase-like"/>
</dbReference>
<dbReference type="InterPro" id="IPR043132">
    <property type="entry name" value="BCAT-like_C"/>
</dbReference>
<evidence type="ECO:0000313" key="20">
    <source>
        <dbReference type="Proteomes" id="UP000824190"/>
    </source>
</evidence>
<dbReference type="AlphaFoldDB" id="A0A9D1UKS9"/>